<dbReference type="PANTHER" id="PTHR11102:SF160">
    <property type="entry name" value="ERAD-ASSOCIATED E3 UBIQUITIN-PROTEIN LIGASE COMPONENT HRD3"/>
    <property type="match status" value="1"/>
</dbReference>
<gene>
    <name evidence="1" type="ORF">SMD27_05225</name>
</gene>
<dbReference type="Gene3D" id="1.25.40.10">
    <property type="entry name" value="Tetratricopeptide repeat domain"/>
    <property type="match status" value="2"/>
</dbReference>
<evidence type="ECO:0000313" key="2">
    <source>
        <dbReference type="Proteomes" id="UP001279642"/>
    </source>
</evidence>
<dbReference type="EMBL" id="JAXCLW010000001">
    <property type="protein sequence ID" value="MDY0882234.1"/>
    <property type="molecule type" value="Genomic_DNA"/>
</dbReference>
<dbReference type="SMART" id="SM00671">
    <property type="entry name" value="SEL1"/>
    <property type="match status" value="5"/>
</dbReference>
<dbReference type="InterPro" id="IPR050767">
    <property type="entry name" value="Sel1_AlgK"/>
</dbReference>
<dbReference type="RefSeq" id="WP_320507260.1">
    <property type="nucleotide sequence ID" value="NZ_JAXCLW010000001.1"/>
</dbReference>
<keyword evidence="2" id="KW-1185">Reference proteome</keyword>
<dbReference type="SUPFAM" id="SSF81901">
    <property type="entry name" value="HCP-like"/>
    <property type="match status" value="1"/>
</dbReference>
<dbReference type="Pfam" id="PF08238">
    <property type="entry name" value="Sel1"/>
    <property type="match status" value="3"/>
</dbReference>
<dbReference type="Proteomes" id="UP001279642">
    <property type="component" value="Unassembled WGS sequence"/>
</dbReference>
<reference evidence="1 2" key="1">
    <citation type="journal article" date="2016" name="Antonie Van Leeuwenhoek">
        <title>Dongia soli sp. nov., isolated from soil from Dokdo, Korea.</title>
        <authorList>
            <person name="Kim D.U."/>
            <person name="Lee H."/>
            <person name="Kim H."/>
            <person name="Kim S.G."/>
            <person name="Ka J.O."/>
        </authorList>
    </citation>
    <scope>NUCLEOTIDE SEQUENCE [LARGE SCALE GENOMIC DNA]</scope>
    <source>
        <strain evidence="1 2">D78</strain>
    </source>
</reference>
<organism evidence="1 2">
    <name type="scientific">Dongia soli</name>
    <dbReference type="NCBI Taxonomy" id="600628"/>
    <lineage>
        <taxon>Bacteria</taxon>
        <taxon>Pseudomonadati</taxon>
        <taxon>Pseudomonadota</taxon>
        <taxon>Alphaproteobacteria</taxon>
        <taxon>Rhodospirillales</taxon>
        <taxon>Dongiaceae</taxon>
        <taxon>Dongia</taxon>
    </lineage>
</organism>
<dbReference type="PANTHER" id="PTHR11102">
    <property type="entry name" value="SEL-1-LIKE PROTEIN"/>
    <property type="match status" value="1"/>
</dbReference>
<sequence>MTNDAALPRTLTLDVLDRPDLPALIPALQAASEAGNAAASYLLGLLYELAIGTKRDFALTATYHCRAMEQDADALIRLEETPPVNPRQQVRPGTEAMFRMSRLAMAVGDEAGYANALHCFSRLAAWGDDRALAHLALMTLWGMGVPNNNEEGLRLLRAGAQQGAVVALDELGWLEVQGQLVPKNVAGGLTKLRQAAEAGYGQAQCRLGQLLVEGRILPRDLDAGADWLGQAAAQGYAGAFHPYGTLLAEHGDDDESFSEGICYLDLAVDSGILAAKADLDSARQQAPAEVVAAATAQRAAWQMHPSRESTQLMPFAYEAISDG</sequence>
<evidence type="ECO:0008006" key="3">
    <source>
        <dbReference type="Google" id="ProtNLM"/>
    </source>
</evidence>
<evidence type="ECO:0000313" key="1">
    <source>
        <dbReference type="EMBL" id="MDY0882234.1"/>
    </source>
</evidence>
<dbReference type="InterPro" id="IPR006597">
    <property type="entry name" value="Sel1-like"/>
</dbReference>
<name>A0ABU5E8Y8_9PROT</name>
<dbReference type="InterPro" id="IPR011990">
    <property type="entry name" value="TPR-like_helical_dom_sf"/>
</dbReference>
<accession>A0ABU5E8Y8</accession>
<proteinExistence type="predicted"/>
<protein>
    <recommendedName>
        <fullName evidence="3">Sel1 repeat family protein</fullName>
    </recommendedName>
</protein>
<comment type="caution">
    <text evidence="1">The sequence shown here is derived from an EMBL/GenBank/DDBJ whole genome shotgun (WGS) entry which is preliminary data.</text>
</comment>